<dbReference type="RefSeq" id="WP_083037542.1">
    <property type="nucleotide sequence ID" value="NZ_BLKY01000001.1"/>
</dbReference>
<evidence type="ECO:0000256" key="2">
    <source>
        <dbReference type="ARBA" id="ARBA00010190"/>
    </source>
</evidence>
<keyword evidence="8 11" id="KW-0067">ATP-binding</keyword>
<dbReference type="GO" id="GO:0004639">
    <property type="term" value="F:phosphoribosylaminoimidazolesuccinocarboxamide synthase activity"/>
    <property type="evidence" value="ECO:0007669"/>
    <property type="project" value="UniProtKB-UniRule"/>
</dbReference>
<dbReference type="EMBL" id="BLKY01000001">
    <property type="protein sequence ID" value="GFG86683.1"/>
    <property type="molecule type" value="Genomic_DNA"/>
</dbReference>
<dbReference type="UniPathway" id="UPA00074">
    <property type="reaction ID" value="UER00131"/>
</dbReference>
<gene>
    <name evidence="11 13" type="primary">purC</name>
    <name evidence="13" type="ORF">MALGJ_33590</name>
</gene>
<dbReference type="InterPro" id="IPR018236">
    <property type="entry name" value="SAICAR_synthetase_CS"/>
</dbReference>
<sequence>MSRPALSDYQHLASGKVRELYRIDDHHLLFVATDRISAFDYILDSQIPDKGRILTAMSVFFFDLVDAPNHLAGPPDDPRVPEEVLGRALVVHELQMMPIECVARGYLTGSGLLDYQRSGSVCGIPLPPGLVEASKFANPLFTPATKAEIGEHDENIPFARVIDLVGPVRAGQLRDRTLQVYLQAADHALTKGIIIADTKFEFGVDEHGNLLLADEVFTPDSSRYWPADQYRAGVVQESFDKQFVRNWLTGPDSGWDRAGTEPPPPLPDEIIAATRARYIEAYERISGLSFDDWVGHAA</sequence>
<dbReference type="Pfam" id="PF01259">
    <property type="entry name" value="SAICAR_synt"/>
    <property type="match status" value="1"/>
</dbReference>
<dbReference type="AlphaFoldDB" id="A0A7I9YDX9"/>
<dbReference type="NCBIfam" id="TIGR00081">
    <property type="entry name" value="purC"/>
    <property type="match status" value="1"/>
</dbReference>
<dbReference type="PANTHER" id="PTHR43700:SF1">
    <property type="entry name" value="PHOSPHORIBOSYLAMINOIMIDAZOLE-SUCCINOCARBOXAMIDE SYNTHASE"/>
    <property type="match status" value="1"/>
</dbReference>
<comment type="similarity">
    <text evidence="2 11">Belongs to the SAICAR synthetase family.</text>
</comment>
<name>A0A7I9YDX9_MYCAL</name>
<keyword evidence="7 11" id="KW-0658">Purine biosynthesis</keyword>
<dbReference type="CDD" id="cd01414">
    <property type="entry name" value="SAICAR_synt_Sc"/>
    <property type="match status" value="1"/>
</dbReference>
<evidence type="ECO:0000256" key="3">
    <source>
        <dbReference type="ARBA" id="ARBA00012217"/>
    </source>
</evidence>
<evidence type="ECO:0000313" key="14">
    <source>
        <dbReference type="Proteomes" id="UP000465305"/>
    </source>
</evidence>
<dbReference type="Gene3D" id="3.30.470.20">
    <property type="entry name" value="ATP-grasp fold, B domain"/>
    <property type="match status" value="1"/>
</dbReference>
<evidence type="ECO:0000256" key="1">
    <source>
        <dbReference type="ARBA" id="ARBA00004672"/>
    </source>
</evidence>
<evidence type="ECO:0000256" key="10">
    <source>
        <dbReference type="ARBA" id="ARBA00048475"/>
    </source>
</evidence>
<accession>A0A7I9YDX9</accession>
<dbReference type="PANTHER" id="PTHR43700">
    <property type="entry name" value="PHOSPHORIBOSYLAMINOIMIDAZOLE-SUCCINOCARBOXAMIDE SYNTHASE"/>
    <property type="match status" value="1"/>
</dbReference>
<reference evidence="13 14" key="1">
    <citation type="journal article" date="2019" name="Emerg. Microbes Infect.">
        <title>Comprehensive subspecies identification of 175 nontuberculous mycobacteria species based on 7547 genomic profiles.</title>
        <authorList>
            <person name="Matsumoto Y."/>
            <person name="Kinjo T."/>
            <person name="Motooka D."/>
            <person name="Nabeya D."/>
            <person name="Jung N."/>
            <person name="Uechi K."/>
            <person name="Horii T."/>
            <person name="Iida T."/>
            <person name="Fujita J."/>
            <person name="Nakamura S."/>
        </authorList>
    </citation>
    <scope>NUCLEOTIDE SEQUENCE [LARGE SCALE GENOMIC DNA]</scope>
    <source>
        <strain evidence="13 14">JCM 30723</strain>
    </source>
</reference>
<dbReference type="GO" id="GO:0005737">
    <property type="term" value="C:cytoplasm"/>
    <property type="evidence" value="ECO:0007669"/>
    <property type="project" value="TreeGrafter"/>
</dbReference>
<dbReference type="SUPFAM" id="SSF56104">
    <property type="entry name" value="SAICAR synthase-like"/>
    <property type="match status" value="1"/>
</dbReference>
<evidence type="ECO:0000256" key="7">
    <source>
        <dbReference type="ARBA" id="ARBA00022755"/>
    </source>
</evidence>
<evidence type="ECO:0000256" key="6">
    <source>
        <dbReference type="ARBA" id="ARBA00022741"/>
    </source>
</evidence>
<comment type="pathway">
    <text evidence="1 11">Purine metabolism; IMP biosynthesis via de novo pathway; 5-amino-1-(5-phospho-D-ribosyl)imidazole-4-carboxamide from 5-amino-1-(5-phospho-D-ribosyl)imidazole-4-carboxylate: step 1/2.</text>
</comment>
<keyword evidence="5 11" id="KW-0436">Ligase</keyword>
<dbReference type="InterPro" id="IPR001636">
    <property type="entry name" value="SAICAR_synth"/>
</dbReference>
<evidence type="ECO:0000313" key="13">
    <source>
        <dbReference type="EMBL" id="GFG86683.1"/>
    </source>
</evidence>
<dbReference type="NCBIfam" id="NF010568">
    <property type="entry name" value="PRK13961.1"/>
    <property type="match status" value="1"/>
</dbReference>
<evidence type="ECO:0000259" key="12">
    <source>
        <dbReference type="Pfam" id="PF01259"/>
    </source>
</evidence>
<dbReference type="GO" id="GO:0005524">
    <property type="term" value="F:ATP binding"/>
    <property type="evidence" value="ECO:0007669"/>
    <property type="project" value="UniProtKB-KW"/>
</dbReference>
<feature type="domain" description="SAICAR synthetase/ADE2 N-terminal" evidence="12">
    <location>
        <begin position="12"/>
        <end position="258"/>
    </location>
</feature>
<evidence type="ECO:0000256" key="9">
    <source>
        <dbReference type="ARBA" id="ARBA00030409"/>
    </source>
</evidence>
<comment type="caution">
    <text evidence="13">The sequence shown here is derived from an EMBL/GenBank/DDBJ whole genome shotgun (WGS) entry which is preliminary data.</text>
</comment>
<evidence type="ECO:0000256" key="8">
    <source>
        <dbReference type="ARBA" id="ARBA00022840"/>
    </source>
</evidence>
<evidence type="ECO:0000256" key="11">
    <source>
        <dbReference type="HAMAP-Rule" id="MF_00137"/>
    </source>
</evidence>
<dbReference type="HAMAP" id="MF_00137">
    <property type="entry name" value="SAICAR_synth"/>
    <property type="match status" value="1"/>
</dbReference>
<dbReference type="FunFam" id="3.30.470.20:FF:000015">
    <property type="entry name" value="Phosphoribosylaminoimidazole-succinocarboxamide synthase"/>
    <property type="match status" value="1"/>
</dbReference>
<dbReference type="Gene3D" id="3.30.200.20">
    <property type="entry name" value="Phosphorylase Kinase, domain 1"/>
    <property type="match status" value="1"/>
</dbReference>
<dbReference type="GO" id="GO:0006189">
    <property type="term" value="P:'de novo' IMP biosynthetic process"/>
    <property type="evidence" value="ECO:0007669"/>
    <property type="project" value="UniProtKB-UniRule"/>
</dbReference>
<proteinExistence type="inferred from homology"/>
<evidence type="ECO:0000256" key="4">
    <source>
        <dbReference type="ARBA" id="ARBA00016460"/>
    </source>
</evidence>
<dbReference type="Proteomes" id="UP000465305">
    <property type="component" value="Unassembled WGS sequence"/>
</dbReference>
<keyword evidence="6 11" id="KW-0547">Nucleotide-binding</keyword>
<dbReference type="FunFam" id="3.30.200.20:FF:000199">
    <property type="entry name" value="Phosphoribosylaminoimidazole-succinocarboxamide synthase"/>
    <property type="match status" value="1"/>
</dbReference>
<organism evidence="13 14">
    <name type="scientific">Mycolicibacter algericus</name>
    <name type="common">Mycobacterium algericum</name>
    <dbReference type="NCBI Taxonomy" id="1288388"/>
    <lineage>
        <taxon>Bacteria</taxon>
        <taxon>Bacillati</taxon>
        <taxon>Actinomycetota</taxon>
        <taxon>Actinomycetes</taxon>
        <taxon>Mycobacteriales</taxon>
        <taxon>Mycobacteriaceae</taxon>
        <taxon>Mycolicibacter</taxon>
    </lineage>
</organism>
<protein>
    <recommendedName>
        <fullName evidence="4 11">Phosphoribosylaminoimidazole-succinocarboxamide synthase</fullName>
        <ecNumber evidence="3 11">6.3.2.6</ecNumber>
    </recommendedName>
    <alternativeName>
        <fullName evidence="9 11">SAICAR synthetase</fullName>
    </alternativeName>
</protein>
<dbReference type="EC" id="6.3.2.6" evidence="3 11"/>
<dbReference type="PROSITE" id="PS01058">
    <property type="entry name" value="SAICAR_SYNTHETASE_2"/>
    <property type="match status" value="1"/>
</dbReference>
<evidence type="ECO:0000256" key="5">
    <source>
        <dbReference type="ARBA" id="ARBA00022598"/>
    </source>
</evidence>
<comment type="catalytic activity">
    <reaction evidence="10 11">
        <text>5-amino-1-(5-phospho-D-ribosyl)imidazole-4-carboxylate + L-aspartate + ATP = (2S)-2-[5-amino-1-(5-phospho-beta-D-ribosyl)imidazole-4-carboxamido]succinate + ADP + phosphate + 2 H(+)</text>
        <dbReference type="Rhea" id="RHEA:22628"/>
        <dbReference type="ChEBI" id="CHEBI:15378"/>
        <dbReference type="ChEBI" id="CHEBI:29991"/>
        <dbReference type="ChEBI" id="CHEBI:30616"/>
        <dbReference type="ChEBI" id="CHEBI:43474"/>
        <dbReference type="ChEBI" id="CHEBI:58443"/>
        <dbReference type="ChEBI" id="CHEBI:77657"/>
        <dbReference type="ChEBI" id="CHEBI:456216"/>
        <dbReference type="EC" id="6.3.2.6"/>
    </reaction>
</comment>
<dbReference type="InterPro" id="IPR028923">
    <property type="entry name" value="SAICAR_synt/ADE2_N"/>
</dbReference>